<dbReference type="PATRIC" id="fig|1125699.3.peg.1794"/>
<name>S3K3A3_TREMA</name>
<evidence type="ECO:0008006" key="4">
    <source>
        <dbReference type="Google" id="ProtNLM"/>
    </source>
</evidence>
<dbReference type="RefSeq" id="WP_016526040.1">
    <property type="nucleotide sequence ID" value="NZ_KE332518.1"/>
</dbReference>
<dbReference type="AlphaFoldDB" id="S3K3A3"/>
<gene>
    <name evidence="2" type="ORF">HMPREF9194_01777</name>
</gene>
<proteinExistence type="predicted"/>
<organism evidence="2 3">
    <name type="scientific">Treponema maltophilum ATCC 51939</name>
    <dbReference type="NCBI Taxonomy" id="1125699"/>
    <lineage>
        <taxon>Bacteria</taxon>
        <taxon>Pseudomonadati</taxon>
        <taxon>Spirochaetota</taxon>
        <taxon>Spirochaetia</taxon>
        <taxon>Spirochaetales</taxon>
        <taxon>Treponemataceae</taxon>
        <taxon>Treponema</taxon>
    </lineage>
</organism>
<evidence type="ECO:0000313" key="2">
    <source>
        <dbReference type="EMBL" id="EPF31431.1"/>
    </source>
</evidence>
<protein>
    <recommendedName>
        <fullName evidence="4">DUF2141 domain-containing protein</fullName>
    </recommendedName>
</protein>
<evidence type="ECO:0000313" key="3">
    <source>
        <dbReference type="Proteomes" id="UP000014541"/>
    </source>
</evidence>
<dbReference type="InterPro" id="IPR018673">
    <property type="entry name" value="DUF2141"/>
</dbReference>
<keyword evidence="3" id="KW-1185">Reference proteome</keyword>
<dbReference type="EMBL" id="ATFF01000006">
    <property type="protein sequence ID" value="EPF31431.1"/>
    <property type="molecule type" value="Genomic_DNA"/>
</dbReference>
<feature type="chain" id="PRO_5004511061" description="DUF2141 domain-containing protein" evidence="1">
    <location>
        <begin position="28"/>
        <end position="149"/>
    </location>
</feature>
<dbReference type="HOGENOM" id="CLU_125018_2_2_12"/>
<dbReference type="Pfam" id="PF09912">
    <property type="entry name" value="DUF2141"/>
    <property type="match status" value="1"/>
</dbReference>
<dbReference type="STRING" id="1125699.HMPREF9194_01777"/>
<dbReference type="OrthoDB" id="9788332at2"/>
<comment type="caution">
    <text evidence="2">The sequence shown here is derived from an EMBL/GenBank/DDBJ whole genome shotgun (WGS) entry which is preliminary data.</text>
</comment>
<accession>S3K3A3</accession>
<keyword evidence="1" id="KW-0732">Signal</keyword>
<feature type="signal peptide" evidence="1">
    <location>
        <begin position="1"/>
        <end position="27"/>
    </location>
</feature>
<sequence>MKIPSRNRLKRTLSICVCLCAAFLLYAEDYTLTVVVTNVQPEGGTVFAGLYDSPEAFKQKKFVKVFELSPDARTLTVTASVPAGEYVCAVFQDENGNNTLDANMIGIPKEPAGFSNFAGGGPPGGFKKLKFAVQSDTEITVQLLRMKKR</sequence>
<dbReference type="eggNOG" id="COG4704">
    <property type="taxonomic scope" value="Bacteria"/>
</dbReference>
<dbReference type="Proteomes" id="UP000014541">
    <property type="component" value="Unassembled WGS sequence"/>
</dbReference>
<evidence type="ECO:0000256" key="1">
    <source>
        <dbReference type="SAM" id="SignalP"/>
    </source>
</evidence>
<reference evidence="2 3" key="1">
    <citation type="submission" date="2013-04" db="EMBL/GenBank/DDBJ databases">
        <title>The Genome Sequence of Treponema maltophilum ATCC 51939.</title>
        <authorList>
            <consortium name="The Broad Institute Genomics Platform"/>
            <person name="Earl A."/>
            <person name="Ward D."/>
            <person name="Feldgarden M."/>
            <person name="Gevers D."/>
            <person name="Leonetti C."/>
            <person name="Blanton J.M."/>
            <person name="Dewhirst F.E."/>
            <person name="Izard J."/>
            <person name="Walker B."/>
            <person name="Young S."/>
            <person name="Zeng Q."/>
            <person name="Gargeya S."/>
            <person name="Fitzgerald M."/>
            <person name="Haas B."/>
            <person name="Abouelleil A."/>
            <person name="Allen A.W."/>
            <person name="Alvarado L."/>
            <person name="Arachchi H.M."/>
            <person name="Berlin A.M."/>
            <person name="Chapman S.B."/>
            <person name="Gainer-Dewar J."/>
            <person name="Goldberg J."/>
            <person name="Griggs A."/>
            <person name="Gujja S."/>
            <person name="Hansen M."/>
            <person name="Howarth C."/>
            <person name="Imamovic A."/>
            <person name="Ireland A."/>
            <person name="Larimer J."/>
            <person name="McCowan C."/>
            <person name="Murphy C."/>
            <person name="Pearson M."/>
            <person name="Poon T.W."/>
            <person name="Priest M."/>
            <person name="Roberts A."/>
            <person name="Saif S."/>
            <person name="Shea T."/>
            <person name="Sisk P."/>
            <person name="Sykes S."/>
            <person name="Wortman J."/>
            <person name="Nusbaum C."/>
            <person name="Birren B."/>
        </authorList>
    </citation>
    <scope>NUCLEOTIDE SEQUENCE [LARGE SCALE GENOMIC DNA]</scope>
    <source>
        <strain evidence="2 3">ATCC 51939</strain>
    </source>
</reference>